<feature type="transmembrane region" description="Helical" evidence="15">
    <location>
        <begin position="69"/>
        <end position="96"/>
    </location>
</feature>
<keyword evidence="4" id="KW-1003">Cell membrane</keyword>
<dbReference type="OrthoDB" id="9792991at2"/>
<dbReference type="InterPro" id="IPR004358">
    <property type="entry name" value="Sig_transdc_His_kin-like_C"/>
</dbReference>
<dbReference type="CDD" id="cd06225">
    <property type="entry name" value="HAMP"/>
    <property type="match status" value="1"/>
</dbReference>
<comment type="subcellular location">
    <subcellularLocation>
        <location evidence="2">Cell membrane</location>
        <topology evidence="2">Multi-pass membrane protein</topology>
    </subcellularLocation>
</comment>
<keyword evidence="6" id="KW-0808">Transferase</keyword>
<dbReference type="PROSITE" id="PS50885">
    <property type="entry name" value="HAMP"/>
    <property type="match status" value="1"/>
</dbReference>
<evidence type="ECO:0000256" key="3">
    <source>
        <dbReference type="ARBA" id="ARBA00012438"/>
    </source>
</evidence>
<dbReference type="PANTHER" id="PTHR45528:SF1">
    <property type="entry name" value="SENSOR HISTIDINE KINASE CPXA"/>
    <property type="match status" value="1"/>
</dbReference>
<dbReference type="InterPro" id="IPR003594">
    <property type="entry name" value="HATPase_dom"/>
</dbReference>
<evidence type="ECO:0000259" key="16">
    <source>
        <dbReference type="PROSITE" id="PS50109"/>
    </source>
</evidence>
<sequence>MLQQALCCAAGRTAETLCPAPYVCLYDTTKRVPVQWTLPKRLFVLYFELYRRIAEARVKLRDLDVRKKIMLTNFMMIVIPVLIILLITMGILVGILTDAGSSVTIAAASKWAGETTNYQLQLMVDSLNEDLVENKDAFREGSSFLEICSELEQIGVKIAVSDETDVRYVSPGTSYEELDAQAGALHAAGAPSFVRTQEGFACRTVTESENGVFSIIAAAPGLAYPAGEYYAYDSLKSHLKVILVAVGAAAIIIIIFTGINLSKRLSRSILAPVRKLGEATFAVRSGNLNHPVGYASGDELGQVCVLFDEMRLRLKESEQAEKRYEQQRKQLIAGISHDLSTPLTTIKGYVSGILDGVADTPEKREHYLRTIYDRACGMDKMVDSLFLFSKLDLNQEPFRMERVDLVPYFEDWCGAAREKADGMEIVLRRGTCESAPVIVDRFQFDRVVANLLDNSIKYRRGDSGKIELCLSCAGNTVALVFQDNGIGVAEGETEKIFESFYRTDPARGNAARGNGLGLAIVRRIIERMGGSISAHARKSGGLRLAIILPKAEGDI</sequence>
<dbReference type="GO" id="GO:0000155">
    <property type="term" value="F:phosphorelay sensor kinase activity"/>
    <property type="evidence" value="ECO:0007669"/>
    <property type="project" value="InterPro"/>
</dbReference>
<dbReference type="InterPro" id="IPR003660">
    <property type="entry name" value="HAMP_dom"/>
</dbReference>
<keyword evidence="13 15" id="KW-0472">Membrane</keyword>
<dbReference type="EMBL" id="LSZW01000067">
    <property type="protein sequence ID" value="KXK64084.1"/>
    <property type="molecule type" value="Genomic_DNA"/>
</dbReference>
<evidence type="ECO:0000256" key="5">
    <source>
        <dbReference type="ARBA" id="ARBA00022553"/>
    </source>
</evidence>
<keyword evidence="7 15" id="KW-0812">Transmembrane</keyword>
<comment type="caution">
    <text evidence="18">The sequence shown here is derived from an EMBL/GenBank/DDBJ whole genome shotgun (WGS) entry which is preliminary data.</text>
</comment>
<dbReference type="SMART" id="SM00387">
    <property type="entry name" value="HATPase_c"/>
    <property type="match status" value="1"/>
</dbReference>
<dbReference type="SMART" id="SM00388">
    <property type="entry name" value="HisKA"/>
    <property type="match status" value="1"/>
</dbReference>
<evidence type="ECO:0000259" key="17">
    <source>
        <dbReference type="PROSITE" id="PS50885"/>
    </source>
</evidence>
<evidence type="ECO:0000256" key="2">
    <source>
        <dbReference type="ARBA" id="ARBA00004651"/>
    </source>
</evidence>
<dbReference type="InterPro" id="IPR005467">
    <property type="entry name" value="His_kinase_dom"/>
</dbReference>
<keyword evidence="9 18" id="KW-0418">Kinase</keyword>
<gene>
    <name evidence="18" type="ORF">HMPREF3293_03132</name>
</gene>
<dbReference type="InterPro" id="IPR036097">
    <property type="entry name" value="HisK_dim/P_sf"/>
</dbReference>
<dbReference type="Proteomes" id="UP000070366">
    <property type="component" value="Unassembled WGS sequence"/>
</dbReference>
<dbReference type="EC" id="2.7.13.3" evidence="3"/>
<keyword evidence="19" id="KW-1185">Reference proteome</keyword>
<dbReference type="Gene3D" id="6.10.340.10">
    <property type="match status" value="1"/>
</dbReference>
<dbReference type="PRINTS" id="PR00344">
    <property type="entry name" value="BCTRLSENSOR"/>
</dbReference>
<dbReference type="KEGG" id="cmiu:B1H56_13615"/>
<feature type="coiled-coil region" evidence="14">
    <location>
        <begin position="307"/>
        <end position="334"/>
    </location>
</feature>
<evidence type="ECO:0000256" key="14">
    <source>
        <dbReference type="SAM" id="Coils"/>
    </source>
</evidence>
<evidence type="ECO:0000313" key="18">
    <source>
        <dbReference type="EMBL" id="KXK64084.1"/>
    </source>
</evidence>
<dbReference type="Pfam" id="PF00512">
    <property type="entry name" value="HisKA"/>
    <property type="match status" value="1"/>
</dbReference>
<name>A0A136Q0J4_9FIRM</name>
<dbReference type="SUPFAM" id="SSF158472">
    <property type="entry name" value="HAMP domain-like"/>
    <property type="match status" value="1"/>
</dbReference>
<dbReference type="AlphaFoldDB" id="A0A136Q0J4"/>
<evidence type="ECO:0000256" key="7">
    <source>
        <dbReference type="ARBA" id="ARBA00022692"/>
    </source>
</evidence>
<reference evidence="19" key="1">
    <citation type="submission" date="2016-02" db="EMBL/GenBank/DDBJ databases">
        <authorList>
            <person name="Mitreva M."/>
            <person name="Pepin K.H."/>
            <person name="Mihindukulasuriya K.A."/>
            <person name="Fulton R."/>
            <person name="Fronick C."/>
            <person name="O'Laughlin M."/>
            <person name="Miner T."/>
            <person name="Herter B."/>
            <person name="Rosa B.A."/>
            <person name="Cordes M."/>
            <person name="Tomlinson C."/>
            <person name="Wollam A."/>
            <person name="Palsikar V.B."/>
            <person name="Mardis E.R."/>
            <person name="Wilson R.K."/>
        </authorList>
    </citation>
    <scope>NUCLEOTIDE SEQUENCE [LARGE SCALE GENOMIC DNA]</scope>
    <source>
        <strain evidence="19">DSM 22607</strain>
    </source>
</reference>
<dbReference type="SUPFAM" id="SSF47384">
    <property type="entry name" value="Homodimeric domain of signal transducing histidine kinase"/>
    <property type="match status" value="1"/>
</dbReference>
<dbReference type="InterPro" id="IPR003661">
    <property type="entry name" value="HisK_dim/P_dom"/>
</dbReference>
<keyword evidence="10" id="KW-0067">ATP-binding</keyword>
<proteinExistence type="predicted"/>
<dbReference type="CDD" id="cd00075">
    <property type="entry name" value="HATPase"/>
    <property type="match status" value="1"/>
</dbReference>
<dbReference type="GO" id="GO:0005886">
    <property type="term" value="C:plasma membrane"/>
    <property type="evidence" value="ECO:0007669"/>
    <property type="project" value="UniProtKB-SubCell"/>
</dbReference>
<keyword evidence="8" id="KW-0547">Nucleotide-binding</keyword>
<protein>
    <recommendedName>
        <fullName evidence="3">histidine kinase</fullName>
        <ecNumber evidence="3">2.7.13.3</ecNumber>
    </recommendedName>
</protein>
<feature type="domain" description="Histidine kinase" evidence="16">
    <location>
        <begin position="334"/>
        <end position="552"/>
    </location>
</feature>
<evidence type="ECO:0000256" key="15">
    <source>
        <dbReference type="SAM" id="Phobius"/>
    </source>
</evidence>
<evidence type="ECO:0000256" key="4">
    <source>
        <dbReference type="ARBA" id="ARBA00022475"/>
    </source>
</evidence>
<feature type="transmembrane region" description="Helical" evidence="15">
    <location>
        <begin position="241"/>
        <end position="261"/>
    </location>
</feature>
<dbReference type="Pfam" id="PF02518">
    <property type="entry name" value="HATPase_c"/>
    <property type="match status" value="1"/>
</dbReference>
<evidence type="ECO:0000313" key="19">
    <source>
        <dbReference type="Proteomes" id="UP000070366"/>
    </source>
</evidence>
<dbReference type="InterPro" id="IPR050398">
    <property type="entry name" value="HssS/ArlS-like"/>
</dbReference>
<dbReference type="Gene3D" id="1.10.287.130">
    <property type="match status" value="1"/>
</dbReference>
<dbReference type="SUPFAM" id="SSF55874">
    <property type="entry name" value="ATPase domain of HSP90 chaperone/DNA topoisomerase II/histidine kinase"/>
    <property type="match status" value="1"/>
</dbReference>
<dbReference type="STRING" id="626937.HMPREF3293_03132"/>
<dbReference type="PROSITE" id="PS50109">
    <property type="entry name" value="HIS_KIN"/>
    <property type="match status" value="1"/>
</dbReference>
<dbReference type="InterPro" id="IPR036890">
    <property type="entry name" value="HATPase_C_sf"/>
</dbReference>
<evidence type="ECO:0000256" key="10">
    <source>
        <dbReference type="ARBA" id="ARBA00022840"/>
    </source>
</evidence>
<evidence type="ECO:0000256" key="8">
    <source>
        <dbReference type="ARBA" id="ARBA00022741"/>
    </source>
</evidence>
<dbReference type="Pfam" id="PF00672">
    <property type="entry name" value="HAMP"/>
    <property type="match status" value="1"/>
</dbReference>
<accession>A0A136Q0J4</accession>
<evidence type="ECO:0000256" key="9">
    <source>
        <dbReference type="ARBA" id="ARBA00022777"/>
    </source>
</evidence>
<evidence type="ECO:0000256" key="1">
    <source>
        <dbReference type="ARBA" id="ARBA00000085"/>
    </source>
</evidence>
<evidence type="ECO:0000256" key="6">
    <source>
        <dbReference type="ARBA" id="ARBA00022679"/>
    </source>
</evidence>
<dbReference type="CDD" id="cd00082">
    <property type="entry name" value="HisKA"/>
    <property type="match status" value="1"/>
</dbReference>
<dbReference type="SMART" id="SM00304">
    <property type="entry name" value="HAMP"/>
    <property type="match status" value="1"/>
</dbReference>
<dbReference type="GO" id="GO:0005524">
    <property type="term" value="F:ATP binding"/>
    <property type="evidence" value="ECO:0007669"/>
    <property type="project" value="UniProtKB-KW"/>
</dbReference>
<feature type="domain" description="HAMP" evidence="17">
    <location>
        <begin position="267"/>
        <end position="319"/>
    </location>
</feature>
<evidence type="ECO:0000256" key="12">
    <source>
        <dbReference type="ARBA" id="ARBA00023012"/>
    </source>
</evidence>
<dbReference type="Gene3D" id="3.30.565.10">
    <property type="entry name" value="Histidine kinase-like ATPase, C-terminal domain"/>
    <property type="match status" value="1"/>
</dbReference>
<evidence type="ECO:0000256" key="13">
    <source>
        <dbReference type="ARBA" id="ARBA00023136"/>
    </source>
</evidence>
<organism evidence="18 19">
    <name type="scientific">Christensenella minuta</name>
    <dbReference type="NCBI Taxonomy" id="626937"/>
    <lineage>
        <taxon>Bacteria</taxon>
        <taxon>Bacillati</taxon>
        <taxon>Bacillota</taxon>
        <taxon>Clostridia</taxon>
        <taxon>Christensenellales</taxon>
        <taxon>Christensenellaceae</taxon>
        <taxon>Christensenella</taxon>
    </lineage>
</organism>
<comment type="catalytic activity">
    <reaction evidence="1">
        <text>ATP + protein L-histidine = ADP + protein N-phospho-L-histidine.</text>
        <dbReference type="EC" id="2.7.13.3"/>
    </reaction>
</comment>
<keyword evidence="12" id="KW-0902">Two-component regulatory system</keyword>
<keyword evidence="14" id="KW-0175">Coiled coil</keyword>
<keyword evidence="11 15" id="KW-1133">Transmembrane helix</keyword>
<keyword evidence="5" id="KW-0597">Phosphoprotein</keyword>
<evidence type="ECO:0000256" key="11">
    <source>
        <dbReference type="ARBA" id="ARBA00022989"/>
    </source>
</evidence>
<dbReference type="PANTHER" id="PTHR45528">
    <property type="entry name" value="SENSOR HISTIDINE KINASE CPXA"/>
    <property type="match status" value="1"/>
</dbReference>